<dbReference type="Pfam" id="PF13193">
    <property type="entry name" value="AMP-binding_C"/>
    <property type="match status" value="2"/>
</dbReference>
<evidence type="ECO:0000256" key="6">
    <source>
        <dbReference type="SAM" id="MobiDB-lite"/>
    </source>
</evidence>
<evidence type="ECO:0000313" key="8">
    <source>
        <dbReference type="EMBL" id="AFR69334.1"/>
    </source>
</evidence>
<dbReference type="CDD" id="cd12117">
    <property type="entry name" value="A_NRPS_Srf_like"/>
    <property type="match status" value="1"/>
</dbReference>
<dbReference type="NCBIfam" id="NF003417">
    <property type="entry name" value="PRK04813.1"/>
    <property type="match status" value="3"/>
</dbReference>
<reference evidence="8" key="1">
    <citation type="submission" date="2011-11" db="EMBL/GenBank/DDBJ databases">
        <title>Spiruchostatin biosynthetic gene cluster in Pseudomonas sp. Q71576.</title>
        <authorList>
            <person name="Potharla V.Y."/>
            <person name="Wang C."/>
            <person name="Cheng Y.-Q."/>
        </authorList>
    </citation>
    <scope>NUCLEOTIDE SEQUENCE</scope>
    <source>
        <strain evidence="8">Q71576</strain>
    </source>
</reference>
<dbReference type="SMART" id="SM00823">
    <property type="entry name" value="PKS_PP"/>
    <property type="match status" value="3"/>
</dbReference>
<feature type="domain" description="Carrier" evidence="7">
    <location>
        <begin position="3974"/>
        <end position="4050"/>
    </location>
</feature>
<dbReference type="InterPro" id="IPR001242">
    <property type="entry name" value="Condensation_dom"/>
</dbReference>
<dbReference type="SUPFAM" id="SSF56801">
    <property type="entry name" value="Acetyl-CoA synthetase-like"/>
    <property type="match status" value="3"/>
</dbReference>
<dbReference type="PROSITE" id="PS00012">
    <property type="entry name" value="PHOSPHOPANTETHEINE"/>
    <property type="match status" value="2"/>
</dbReference>
<gene>
    <name evidence="8" type="primary">spiDE1</name>
</gene>
<dbReference type="Gene3D" id="3.30.559.10">
    <property type="entry name" value="Chloramphenicol acetyltransferase-like domain"/>
    <property type="match status" value="5"/>
</dbReference>
<dbReference type="InterPro" id="IPR025110">
    <property type="entry name" value="AMP-bd_C"/>
</dbReference>
<dbReference type="InterPro" id="IPR042099">
    <property type="entry name" value="ANL_N_sf"/>
</dbReference>
<evidence type="ECO:0000256" key="3">
    <source>
        <dbReference type="ARBA" id="ARBA00022450"/>
    </source>
</evidence>
<dbReference type="InterPro" id="IPR006162">
    <property type="entry name" value="Ppantetheine_attach_site"/>
</dbReference>
<dbReference type="CDD" id="cd19531">
    <property type="entry name" value="LCL_NRPS-like"/>
    <property type="match status" value="1"/>
</dbReference>
<dbReference type="NCBIfam" id="TIGR01733">
    <property type="entry name" value="AA-adenyl-dom"/>
    <property type="match status" value="3"/>
</dbReference>
<dbReference type="PANTHER" id="PTHR45527:SF1">
    <property type="entry name" value="FATTY ACID SYNTHASE"/>
    <property type="match status" value="1"/>
</dbReference>
<dbReference type="GO" id="GO:0009366">
    <property type="term" value="C:enterobactin synthetase complex"/>
    <property type="evidence" value="ECO:0007669"/>
    <property type="project" value="TreeGrafter"/>
</dbReference>
<dbReference type="InterPro" id="IPR044894">
    <property type="entry name" value="TubC_N_sf"/>
</dbReference>
<evidence type="ECO:0000259" key="7">
    <source>
        <dbReference type="PROSITE" id="PS50075"/>
    </source>
</evidence>
<dbReference type="GO" id="GO:0047527">
    <property type="term" value="F:2,3-dihydroxybenzoate-serine ligase activity"/>
    <property type="evidence" value="ECO:0007669"/>
    <property type="project" value="TreeGrafter"/>
</dbReference>
<dbReference type="InterPro" id="IPR020806">
    <property type="entry name" value="PKS_PP-bd"/>
</dbReference>
<sequence>MTIAQLLADLADVGVTLRRCGEQLEVEGPTGSLGPDLLERLRQSKQALLQMIQDENALLTKMPLPVPGEGTEACELSLGQQRLVVATQLGEPTIYNEQAAIEFAADVDVLAITEAFAALAHKHDILHTVFTDDEPSQQTVIADARVPLQSWEVRSNDELHTLARSIAQIPFVNGKLLWRVDLFYKATGSVVLVLTIHHAIFDRWTMMLLIRDFSQFLQHPSHVNVAQAASLTYRDFSVWQRRWMDTPEYAAQLDWWKDLLSGIDSFPVIQGDRPPPAVPSGRGATERMKIPADCIRAASEFSRQQNTTLFSTLLSIFQLLHHRYTGESQVLTLAPVASRPFQEAEEIAGFFVNLVAIVGRVYKDDTFHSLVERTRGITTQAFSHQFVPFDAVVEHLRQTRGPRSDQLAHVVFALQNVNLPTVRVEGVDAKPFDLDSPFARFDLYLSIEGDERGMFAVWQYSQDLFDASTIRKMGEHYVSLLRGVLAAPEAPLQSLPMYSDVEYAQLQAWSRHEQPYRADATVVALFREQAAAHPEQTALEQGTECWTYAQLERWSDRAAAVLRSAGAGRGSIIGVTGERSPRLIAAFLACLKAGGAYLPLERNYPDARLSEMVADAEPALILVADDLEPGWLSSYPGPVLKLSACEAELPFPSTLESGAGDLAYVMYTSGSTGKPKGVCIEHRGIVRLATGAGFMQLDTSTVMLQASSLGFDTSTFEIWGCLLNGGRLVLVEQGPLILEAMADTIVSKGVTCAWLTADLFRLMVEEQVASLRGLRELLAGGDALPVASCKAFLEACPDVALINGYGPTENTTFTSTHRVTQEDVHRVSIPIGRPLGNTQVWVVNENGCPVPPGVPGELWTSGDGLARGYLGREDLTVERFVQGPLLGGGRWYRTGDRVRWRHDGVLEFLGRIDTQVKLRGYRIELGEIEMVLGAHPSVSGCAMALKENAAGDKQLVGYVVARSGAAVSTAQVQAWLGERLPGYMVPSIWVWLQTLPQSPSGKVDRKHLPLPAFEIGSVKASTAAEAALVNIWQSLLGLAQVGVQDNFFALGGDSILAIQMASRAAEQDVRITAQDVFRYPTIAQLAVNGGFGAAQGVLAEQGLVDGEVALSPIQKWYVDWPGADWEQFSQGVYFDLHAQVDPQLLSASLAAVARHHDVLGIGWRHDGSTWHQESGAGAAVEVLVEDLRGQADALACLEQSAGALQQSLSLNAASVWAARIYRLDEGWRLVWLVHHVSVDGVSWRILLEDLLRAYGALQRGEAVSLPAKTVSYQAWTQHLATWGNQLPASQLAYWQRMEGSGTDVPMDGDASVSEVGSEARVSLQLDRLMTQQLLREAGERYRVRPEELLVAALARTLCAWSASQECVVDIEGHGRDGVEGVDVGRTVGWFTSLYPLRLTLEGGLANDLKAVKERMRGVPHGGQSYGALRYGREDSGLGRHERSVSFNYLGQWRLDELGTPLAGWRGQAPGGSRRPTMRRRHALEVLAYVQESQLHVDFQYSDLLHRAETMATLAHSFQVELQALLTHCLSVERGGLTPSDLPLAHLDQNEIDEIEHDHPQLADMYGVTPLQQGILFHSVAQNPSFLYVEQLHWRIVGEFRADCFQQAWSEVIRAHAALRTTFRWRDLKTPVQLVHHLLEPDWGTLDWRELSAETCRTRFENLLNTDRERGFDLEHGPLLRGTLIREQESSWRFLWTYHHVVFDGWSVALILKQVLNRYAGLNAGAEILPSSLRPFVSWLSGRDQEDMSVYWQEVLGGIVEPTLTGFESPAHNRQALARDRCAFRVDDALCDALGLAARQAGITQASVLTGAWALTLGLAGGGSDVLFGTTLSGRPADLQQVELTVGLFINTVPVRVRIDDDDVVSDWLQRLHRQQSEREKYSTASLTTVQRWAGLNGGDLLSSLFVVENYPIDSMLKQSDIGVDITELTSIGHTNFPLTAQWVPGEETVLHVIFDTSRYDEVSIRRLGDSFLRVLRQLVLQPQSRIGEISLVSEAQTQQLIYDWNDTPATSDGFLLHEGIKRYAALTPKAAAVIGVSDRMSYDELAAQQERIATSVVAANARSEPVAVFLPRSLHAVAAYAGVMLAGCAYVPVDPATPPRRLQEIFSTIGFVVTTRALAPQFDAIAVQTILVDEVVSAQLPDVAINNLAYVMFTSGSTGKPKGVMIDHRAASLTIESIIERYAIGTRDRLLCVSSAGFDLSVFDFFGAFAVGAAVVLAPESTTVDPGTWLDLMEREQVTVWESVPAVMELLLAECRQSGRKLSSSLRLVMLSGDRVALGLPERIREAATSELDIIALGGATEAAIWSCYYDTKELAPGAHVIPYGRHLPGQRLYVLSPALRPLPIGVPGDLWIAGAGVARGYLGQPELTSERFMADPYVPGQSMYKTGDRALVLADGNHEFLGRVDDQIKIGGLRIELGEIEAALMQAPGVERGVVSIVEHDGRRMIAAYVLPHAAEAFDTVAVGESLRQALPAYMLPASIMTLESVPLTANGKVDRKRLPLPAFEIGSVKASTAAEAVLVNIWQSLLGLAQVGVQDNFFALGGDSILAIQMASRAAEQDVRITAQDVFRYPTIAQLAVNGGFGAAQGVLAEQGLVDGEVALSPIQKWYVDWPGADWEQFSQGVYFDLHAQVDPQLLSASLAAVARHHDVLGIGWRHDGSTWHQESGAGAAVEVLVEDLRGQADALACLEQSAGALQQSLSLNAASVWAARIYRLDEGWRLVWLVHHVSVDGVSWRILLEDLLRAYGALQRGEAVSLPAKTVSYQAWTQHLATWGNQLPASQLAYWQRMEGSGTDVPMDGDASVSEVGSEARVSLQLDRLMTQQLLREAGERYRVRPEELLVAALARTLCAWSASQECVVDIEGHGRDGVEGVDVGRTVGWFTSLYPLRLTLEGGLANDLKAVKERMRGVPHGGQSYGALRYGREDSGLGRHERSVSFNYLGQWRLDELGTPLAGWRGQAPGGSRRPTMRRRHALEVLAYVQESQLHVDFQYSDLLHRAETMATLAHSFQVELQALLTHCLSVNEGVTALVAQLNNVEAVYGLTPMQEGMLYHALARDGMYVEQLACTLTGILDEQALQDAWNDVVASNPVLRTSFHWEGLARPVQVVHQVAQVPWVLESWAEGLDMDAWLRADRRKGLDLRTAPCLRCALLHTGPQRYEWVVTYSHLLLDGWSLSLMIEALAQAYAAQTAGQPYQPPVRSPFIDYVSWSQATLDQGVGEHFWHSQLYGFEGVRSLSLPVPDVTEAYAEPVLINVQRSLVATLEKQQRVTLATVVAGCWAVLLSRYGEGDDVLFGMTSAGRRAQIEGSESMMGLLIETRPTRIEVDEQAPLGDWLRTIMQEEAKREEAGAVSLAQIESWGGAERGARLFDTLVVVENQPMAMIGDLLGSQVVVANVRTVECTNWPLTVVVLPEQEQLRLVFLYDPEHYARQAIEQVARHFSTLLASAGEAVQVADLQMLDEAEREMLVERWSGADQVHAASNRTIVERIEEQATLRPDAIALRLGERSMSYAELTTRGRRVAAWLQRQDVGVGGRVAIVGERTMETIAAMYGILLSGAAYVPLDPDWPEERKRLVIEDAQPQVFIGSTHMACGSSLQISLETLEGFTDERLTGRSATPQDLAYVIFTSGSTGRPKGVMVRHADVMHLDGLQDAMALSDADVWTSFHSYAFDFSVLEIWYPLMWGATVVPVPYWVSREPEAFLALICAEKVTIICQTPAAFEQLISTARPGCRAGHVRWVLLGGDRYSAALFAAGDPAEFPNIANVYGITETTVITTFEPLERDRPVAIGRPFPGQRIYLLDRKKRLVPPGAVGEMYICGEGVAAGYMGAEALTAQRFSDDPYQPGARMYRSGDLARFLPGGRLESIGRADHQVKIRGYRIELGEVESALSSLAVVNGAIVDVRNGPNGRQLVAWYVAAESVSALDVRAALKSLLPESAIPSALIRVDAFPLTPNGKVDRKALPLEDAVSLPSIRPSSHNEMAIEAIWCEVLGQEAIGVHTNFFDAGGDSIAIVRVHGLMAVLPGAERLRVVDLFQCPTIAAIAEKITSSEAQTAVGDDSSARGVRRRQALERHQNARSKPQ</sequence>
<dbReference type="Gene3D" id="1.10.1200.10">
    <property type="entry name" value="ACP-like"/>
    <property type="match status" value="3"/>
</dbReference>
<keyword evidence="4" id="KW-0597">Phosphoprotein</keyword>
<dbReference type="InterPro" id="IPR023213">
    <property type="entry name" value="CAT-like_dom_sf"/>
</dbReference>
<dbReference type="GO" id="GO:0043041">
    <property type="term" value="P:amino acid activation for nonribosomal peptide biosynthetic process"/>
    <property type="evidence" value="ECO:0007669"/>
    <property type="project" value="TreeGrafter"/>
</dbReference>
<dbReference type="NCBIfam" id="TIGR01720">
    <property type="entry name" value="NRPS-para261"/>
    <property type="match status" value="2"/>
</dbReference>
<dbReference type="FunFam" id="3.30.300.30:FF:000010">
    <property type="entry name" value="Enterobactin synthetase component F"/>
    <property type="match status" value="1"/>
</dbReference>
<dbReference type="InterPro" id="IPR000873">
    <property type="entry name" value="AMP-dep_synth/lig_dom"/>
</dbReference>
<organism evidence="8">
    <name type="scientific">Pseudomonas sp. Q71576</name>
    <dbReference type="NCBI Taxonomy" id="1231908"/>
    <lineage>
        <taxon>Bacteria</taxon>
        <taxon>Pseudomonadati</taxon>
        <taxon>Pseudomonadota</taxon>
        <taxon>Gammaproteobacteria</taxon>
        <taxon>Pseudomonadales</taxon>
        <taxon>Pseudomonadaceae</taxon>
        <taxon>Pseudomonas</taxon>
    </lineage>
</organism>
<dbReference type="InterPro" id="IPR045851">
    <property type="entry name" value="AMP-bd_C_sf"/>
</dbReference>
<dbReference type="PANTHER" id="PTHR45527">
    <property type="entry name" value="NONRIBOSOMAL PEPTIDE SYNTHETASE"/>
    <property type="match status" value="1"/>
</dbReference>
<name>V5IZL9_9PSED</name>
<evidence type="ECO:0000256" key="5">
    <source>
        <dbReference type="ARBA" id="ARBA00022737"/>
    </source>
</evidence>
<evidence type="ECO:0000256" key="1">
    <source>
        <dbReference type="ARBA" id="ARBA00001957"/>
    </source>
</evidence>
<dbReference type="EMBL" id="JQ045344">
    <property type="protein sequence ID" value="AFR69334.1"/>
    <property type="molecule type" value="Genomic_DNA"/>
</dbReference>
<feature type="domain" description="Carrier" evidence="7">
    <location>
        <begin position="1019"/>
        <end position="1093"/>
    </location>
</feature>
<dbReference type="GO" id="GO:0009239">
    <property type="term" value="P:enterobactin biosynthetic process"/>
    <property type="evidence" value="ECO:0007669"/>
    <property type="project" value="TreeGrafter"/>
</dbReference>
<dbReference type="SUPFAM" id="SSF47336">
    <property type="entry name" value="ACP-like"/>
    <property type="match status" value="3"/>
</dbReference>
<accession>V5IZL9</accession>
<dbReference type="GO" id="GO:0031177">
    <property type="term" value="F:phosphopantetheine binding"/>
    <property type="evidence" value="ECO:0007669"/>
    <property type="project" value="InterPro"/>
</dbReference>
<dbReference type="Gene3D" id="3.40.50.12780">
    <property type="entry name" value="N-terminal domain of ligase-like"/>
    <property type="match status" value="2"/>
</dbReference>
<feature type="region of interest" description="Disordered" evidence="6">
    <location>
        <begin position="4050"/>
        <end position="4081"/>
    </location>
</feature>
<dbReference type="PROSITE" id="PS50075">
    <property type="entry name" value="CARRIER"/>
    <property type="match status" value="3"/>
</dbReference>
<dbReference type="InterPro" id="IPR020845">
    <property type="entry name" value="AMP-binding_CS"/>
</dbReference>
<dbReference type="CDD" id="cd05930">
    <property type="entry name" value="A_NRPS"/>
    <property type="match status" value="1"/>
</dbReference>
<feature type="domain" description="Carrier" evidence="7">
    <location>
        <begin position="2511"/>
        <end position="2585"/>
    </location>
</feature>
<evidence type="ECO:0000256" key="2">
    <source>
        <dbReference type="ARBA" id="ARBA00006432"/>
    </source>
</evidence>
<keyword evidence="5" id="KW-0677">Repeat</keyword>
<dbReference type="PROSITE" id="PS00455">
    <property type="entry name" value="AMP_BINDING"/>
    <property type="match status" value="3"/>
</dbReference>
<dbReference type="Gene3D" id="3.40.50.980">
    <property type="match status" value="2"/>
</dbReference>
<comment type="cofactor">
    <cofactor evidence="1">
        <name>pantetheine 4'-phosphate</name>
        <dbReference type="ChEBI" id="CHEBI:47942"/>
    </cofactor>
</comment>
<protein>
    <submittedName>
        <fullName evidence="8">Nonribosomal peptide synthetase SpiDE1</fullName>
    </submittedName>
</protein>
<dbReference type="InterPro" id="IPR010071">
    <property type="entry name" value="AA_adenyl_dom"/>
</dbReference>
<dbReference type="Pfam" id="PF00668">
    <property type="entry name" value="Condensation"/>
    <property type="match status" value="5"/>
</dbReference>
<dbReference type="Gene3D" id="3.30.559.30">
    <property type="entry name" value="Nonribosomal peptide synthetase, condensation domain"/>
    <property type="match status" value="5"/>
</dbReference>
<dbReference type="InterPro" id="IPR009081">
    <property type="entry name" value="PP-bd_ACP"/>
</dbReference>
<dbReference type="Gene3D" id="1.10.10.1830">
    <property type="entry name" value="Non-ribosomal peptide synthase, adenylation domain"/>
    <property type="match status" value="1"/>
</dbReference>
<dbReference type="InterPro" id="IPR010060">
    <property type="entry name" value="NRPS_synth"/>
</dbReference>
<dbReference type="GO" id="GO:0005829">
    <property type="term" value="C:cytosol"/>
    <property type="evidence" value="ECO:0007669"/>
    <property type="project" value="TreeGrafter"/>
</dbReference>
<dbReference type="FunFam" id="1.10.1200.10:FF:000005">
    <property type="entry name" value="Nonribosomal peptide synthetase 1"/>
    <property type="match status" value="2"/>
</dbReference>
<dbReference type="SUPFAM" id="SSF52777">
    <property type="entry name" value="CoA-dependent acyltransferases"/>
    <property type="match status" value="10"/>
</dbReference>
<dbReference type="Pfam" id="PF00501">
    <property type="entry name" value="AMP-binding"/>
    <property type="match status" value="3"/>
</dbReference>
<comment type="similarity">
    <text evidence="2">Belongs to the ATP-dependent AMP-binding enzyme family.</text>
</comment>
<keyword evidence="3" id="KW-0596">Phosphopantetheine</keyword>
<dbReference type="Gene3D" id="3.30.300.30">
    <property type="match status" value="3"/>
</dbReference>
<dbReference type="Pfam" id="PF00550">
    <property type="entry name" value="PP-binding"/>
    <property type="match status" value="3"/>
</dbReference>
<dbReference type="Gene3D" id="2.30.38.10">
    <property type="entry name" value="Luciferase, Domain 3"/>
    <property type="match status" value="1"/>
</dbReference>
<proteinExistence type="inferred from homology"/>
<dbReference type="InterPro" id="IPR036736">
    <property type="entry name" value="ACP-like_sf"/>
</dbReference>
<evidence type="ECO:0000256" key="4">
    <source>
        <dbReference type="ARBA" id="ARBA00022553"/>
    </source>
</evidence>